<dbReference type="EMBL" id="QRVV01000026">
    <property type="protein sequence ID" value="RGS72776.1"/>
    <property type="molecule type" value="Genomic_DNA"/>
</dbReference>
<gene>
    <name evidence="8" type="ORF">DW021_14345</name>
    <name evidence="7" type="ORF">DW222_15330</name>
    <name evidence="6" type="ORF">DW272_14980</name>
    <name evidence="5" type="ORF">DW859_15435</name>
    <name evidence="4" type="ORF">DWX77_10095</name>
    <name evidence="3" type="ORF">DWZ12_15250</name>
    <name evidence="2" type="ORF">ERS852394_02796</name>
</gene>
<name>A0A174HAR4_9FIRM</name>
<organism evidence="2 9">
    <name type="scientific">Blautia obeum</name>
    <dbReference type="NCBI Taxonomy" id="40520"/>
    <lineage>
        <taxon>Bacteria</taxon>
        <taxon>Bacillati</taxon>
        <taxon>Bacillota</taxon>
        <taxon>Clostridia</taxon>
        <taxon>Lachnospirales</taxon>
        <taxon>Lachnospiraceae</taxon>
        <taxon>Blautia</taxon>
    </lineage>
</organism>
<dbReference type="EMBL" id="QRHZ01000010">
    <property type="protein sequence ID" value="RHG15036.1"/>
    <property type="molecule type" value="Genomic_DNA"/>
</dbReference>
<dbReference type="EMBL" id="QSHL01000015">
    <property type="protein sequence ID" value="RHC03225.1"/>
    <property type="molecule type" value="Genomic_DNA"/>
</dbReference>
<evidence type="ECO:0000313" key="13">
    <source>
        <dbReference type="Proteomes" id="UP000284220"/>
    </source>
</evidence>
<dbReference type="PANTHER" id="PTHR11614">
    <property type="entry name" value="PHOSPHOLIPASE-RELATED"/>
    <property type="match status" value="1"/>
</dbReference>
<dbReference type="Proteomes" id="UP000265808">
    <property type="component" value="Unassembled WGS sequence"/>
</dbReference>
<dbReference type="InterPro" id="IPR022742">
    <property type="entry name" value="Hydrolase_4"/>
</dbReference>
<dbReference type="Proteomes" id="UP000284024">
    <property type="component" value="Unassembled WGS sequence"/>
</dbReference>
<evidence type="ECO:0000313" key="8">
    <source>
        <dbReference type="EMBL" id="RHL44194.1"/>
    </source>
</evidence>
<dbReference type="GeneID" id="79804709"/>
<evidence type="ECO:0000313" key="14">
    <source>
        <dbReference type="Proteomes" id="UP000284242"/>
    </source>
</evidence>
<dbReference type="GO" id="GO:0016787">
    <property type="term" value="F:hydrolase activity"/>
    <property type="evidence" value="ECO:0007669"/>
    <property type="project" value="UniProtKB-KW"/>
</dbReference>
<dbReference type="Gene3D" id="3.40.50.1820">
    <property type="entry name" value="alpha/beta hydrolase"/>
    <property type="match status" value="1"/>
</dbReference>
<evidence type="ECO:0000313" key="11">
    <source>
        <dbReference type="Proteomes" id="UP000283585"/>
    </source>
</evidence>
<evidence type="ECO:0000313" key="9">
    <source>
        <dbReference type="Proteomes" id="UP000095409"/>
    </source>
</evidence>
<evidence type="ECO:0000313" key="2">
    <source>
        <dbReference type="EMBL" id="CUO69945.1"/>
    </source>
</evidence>
<dbReference type="RefSeq" id="WP_005427254.1">
    <property type="nucleotide sequence ID" value="NZ_CYZD01000019.1"/>
</dbReference>
<dbReference type="Proteomes" id="UP000283585">
    <property type="component" value="Unassembled WGS sequence"/>
</dbReference>
<dbReference type="InterPro" id="IPR051044">
    <property type="entry name" value="MAG_DAG_Lipase"/>
</dbReference>
<evidence type="ECO:0000313" key="5">
    <source>
        <dbReference type="EMBL" id="RHC03225.1"/>
    </source>
</evidence>
<feature type="domain" description="Serine aminopeptidase S33" evidence="1">
    <location>
        <begin position="30"/>
        <end position="292"/>
    </location>
</feature>
<dbReference type="EMBL" id="CYZD01000019">
    <property type="protein sequence ID" value="CUO69945.1"/>
    <property type="molecule type" value="Genomic_DNA"/>
</dbReference>
<accession>A0A174HAR4</accession>
<evidence type="ECO:0000313" key="3">
    <source>
        <dbReference type="EMBL" id="RGQ02546.1"/>
    </source>
</evidence>
<dbReference type="Proteomes" id="UP000284220">
    <property type="component" value="Unassembled WGS sequence"/>
</dbReference>
<dbReference type="AlphaFoldDB" id="A0A174HAR4"/>
<evidence type="ECO:0000313" key="6">
    <source>
        <dbReference type="EMBL" id="RHG15036.1"/>
    </source>
</evidence>
<sequence>MAIKYEGSFLSEADTLEISVLCLMPEPGIKPRAIVQLVHGMSEHKERYIPFMEYLTDKGYITVIHDHRGHGKSVSDKKDLGYMYGGGADAMLKDVLTVNEEIRRHFPELPLILFGHSMGSLAVRAFAAKHDDCMNMLIVCGSPSENKARPLGKAIAKVQGKLLGSHHKSKILETMSFGTYALKFKDEKNKNAWICSDPAVYEAYTKSDLCGFTFTDDAYIALFDLMKKAYDVHRWTCTRPKMPVLFISGAEDPCLGNVRKFAGAVHAMRRAGYLDVKGKLYPGMRHEILNEKGKEKVWHDVFVYMKKKGF</sequence>
<dbReference type="Pfam" id="PF12146">
    <property type="entry name" value="Hydrolase_4"/>
    <property type="match status" value="1"/>
</dbReference>
<evidence type="ECO:0000313" key="12">
    <source>
        <dbReference type="Proteomes" id="UP000284024"/>
    </source>
</evidence>
<proteinExistence type="predicted"/>
<evidence type="ECO:0000313" key="15">
    <source>
        <dbReference type="Proteomes" id="UP000285897"/>
    </source>
</evidence>
<dbReference type="EMBL" id="QRJH01000010">
    <property type="protein sequence ID" value="RHH15866.1"/>
    <property type="molecule type" value="Genomic_DNA"/>
</dbReference>
<evidence type="ECO:0000313" key="4">
    <source>
        <dbReference type="EMBL" id="RGS72776.1"/>
    </source>
</evidence>
<evidence type="ECO:0000313" key="10">
    <source>
        <dbReference type="Proteomes" id="UP000265808"/>
    </source>
</evidence>
<evidence type="ECO:0000259" key="1">
    <source>
        <dbReference type="Pfam" id="PF12146"/>
    </source>
</evidence>
<dbReference type="EMBL" id="QROS01000013">
    <property type="protein sequence ID" value="RHL44194.1"/>
    <property type="molecule type" value="Genomic_DNA"/>
</dbReference>
<dbReference type="EMBL" id="QRSS01000028">
    <property type="protein sequence ID" value="RGQ02546.1"/>
    <property type="molecule type" value="Genomic_DNA"/>
</dbReference>
<reference evidence="2 9" key="1">
    <citation type="submission" date="2015-09" db="EMBL/GenBank/DDBJ databases">
        <authorList>
            <consortium name="Pathogen Informatics"/>
        </authorList>
    </citation>
    <scope>NUCLEOTIDE SEQUENCE [LARGE SCALE GENOMIC DNA]</scope>
    <source>
        <strain evidence="2 9">2789STDY5608837</strain>
    </source>
</reference>
<reference evidence="10 11" key="2">
    <citation type="submission" date="2018-08" db="EMBL/GenBank/DDBJ databases">
        <title>A genome reference for cultivated species of the human gut microbiota.</title>
        <authorList>
            <person name="Zou Y."/>
            <person name="Xue W."/>
            <person name="Luo G."/>
        </authorList>
    </citation>
    <scope>NUCLEOTIDE SEQUENCE [LARGE SCALE GENOMIC DNA]</scope>
    <source>
        <strain evidence="4 14">AF21-24</strain>
        <strain evidence="3 11">AF29-2BH</strain>
        <strain evidence="8 15">AF37-6AC</strain>
        <strain evidence="7 12">AM18-2AC</strain>
        <strain evidence="6 13">AM22-9LB</strain>
        <strain evidence="5 10">AM37-4AC</strain>
    </source>
</reference>
<protein>
    <submittedName>
        <fullName evidence="3">Alpha/beta hydrolase</fullName>
    </submittedName>
    <submittedName>
        <fullName evidence="2">Predicted hydrolase of the alpha/beta-hydrolase fold</fullName>
    </submittedName>
</protein>
<evidence type="ECO:0000313" key="7">
    <source>
        <dbReference type="EMBL" id="RHH15866.1"/>
    </source>
</evidence>
<keyword evidence="2" id="KW-0378">Hydrolase</keyword>
<dbReference type="InterPro" id="IPR029058">
    <property type="entry name" value="AB_hydrolase_fold"/>
</dbReference>
<dbReference type="Proteomes" id="UP000095409">
    <property type="component" value="Unassembled WGS sequence"/>
</dbReference>
<dbReference type="Proteomes" id="UP000284242">
    <property type="component" value="Unassembled WGS sequence"/>
</dbReference>
<dbReference type="SUPFAM" id="SSF53474">
    <property type="entry name" value="alpha/beta-Hydrolases"/>
    <property type="match status" value="1"/>
</dbReference>
<dbReference type="Proteomes" id="UP000285897">
    <property type="component" value="Unassembled WGS sequence"/>
</dbReference>